<keyword evidence="1" id="KW-0732">Signal</keyword>
<proteinExistence type="predicted"/>
<dbReference type="RefSeq" id="WP_377945118.1">
    <property type="nucleotide sequence ID" value="NZ_JBHUCX010000089.1"/>
</dbReference>
<organism evidence="2 3">
    <name type="scientific">Alicyclobacillus fodiniaquatilis</name>
    <dbReference type="NCBI Taxonomy" id="1661150"/>
    <lineage>
        <taxon>Bacteria</taxon>
        <taxon>Bacillati</taxon>
        <taxon>Bacillota</taxon>
        <taxon>Bacilli</taxon>
        <taxon>Bacillales</taxon>
        <taxon>Alicyclobacillaceae</taxon>
        <taxon>Alicyclobacillus</taxon>
    </lineage>
</organism>
<feature type="chain" id="PRO_5045536713" evidence="1">
    <location>
        <begin position="28"/>
        <end position="76"/>
    </location>
</feature>
<keyword evidence="3" id="KW-1185">Reference proteome</keyword>
<name>A0ABW4JLA6_9BACL</name>
<comment type="caution">
    <text evidence="2">The sequence shown here is derived from an EMBL/GenBank/DDBJ whole genome shotgun (WGS) entry which is preliminary data.</text>
</comment>
<dbReference type="EMBL" id="JBHUCX010000089">
    <property type="protein sequence ID" value="MFD1677202.1"/>
    <property type="molecule type" value="Genomic_DNA"/>
</dbReference>
<feature type="signal peptide" evidence="1">
    <location>
        <begin position="1"/>
        <end position="27"/>
    </location>
</feature>
<dbReference type="Proteomes" id="UP001597079">
    <property type="component" value="Unassembled WGS sequence"/>
</dbReference>
<gene>
    <name evidence="2" type="ORF">ACFSB2_21240</name>
</gene>
<accession>A0ABW4JLA6</accession>
<evidence type="ECO:0000313" key="3">
    <source>
        <dbReference type="Proteomes" id="UP001597079"/>
    </source>
</evidence>
<sequence>MKFVPRAIAIGALSLSTIAVMPAVASADTTSSIPGIPAHLQIGGLSIDVTASDGHMYITLTTSQGSITIDPPIAMS</sequence>
<reference evidence="3" key="1">
    <citation type="journal article" date="2019" name="Int. J. Syst. Evol. Microbiol.">
        <title>The Global Catalogue of Microorganisms (GCM) 10K type strain sequencing project: providing services to taxonomists for standard genome sequencing and annotation.</title>
        <authorList>
            <consortium name="The Broad Institute Genomics Platform"/>
            <consortium name="The Broad Institute Genome Sequencing Center for Infectious Disease"/>
            <person name="Wu L."/>
            <person name="Ma J."/>
        </authorList>
    </citation>
    <scope>NUCLEOTIDE SEQUENCE [LARGE SCALE GENOMIC DNA]</scope>
    <source>
        <strain evidence="3">CGMCC 1.12286</strain>
    </source>
</reference>
<protein>
    <submittedName>
        <fullName evidence="2">Uncharacterized protein</fullName>
    </submittedName>
</protein>
<evidence type="ECO:0000256" key="1">
    <source>
        <dbReference type="SAM" id="SignalP"/>
    </source>
</evidence>
<evidence type="ECO:0000313" key="2">
    <source>
        <dbReference type="EMBL" id="MFD1677202.1"/>
    </source>
</evidence>